<dbReference type="InterPro" id="IPR027417">
    <property type="entry name" value="P-loop_NTPase"/>
</dbReference>
<dbReference type="EMBL" id="MIQE01000010">
    <property type="protein sequence ID" value="OFA11389.1"/>
    <property type="molecule type" value="Genomic_DNA"/>
</dbReference>
<evidence type="ECO:0000256" key="6">
    <source>
        <dbReference type="ARBA" id="ARBA00022840"/>
    </source>
</evidence>
<evidence type="ECO:0000313" key="10">
    <source>
        <dbReference type="EMBL" id="OFA11389.1"/>
    </source>
</evidence>
<accession>A0A1E7XEA8</accession>
<dbReference type="STRING" id="481719.LASUN_09980"/>
<evidence type="ECO:0000256" key="8">
    <source>
        <dbReference type="ARBA" id="ARBA00023136"/>
    </source>
</evidence>
<dbReference type="GO" id="GO:0043190">
    <property type="term" value="C:ATP-binding cassette (ABC) transporter complex"/>
    <property type="evidence" value="ECO:0007669"/>
    <property type="project" value="TreeGrafter"/>
</dbReference>
<keyword evidence="6 10" id="KW-0067">ATP-binding</keyword>
<dbReference type="InterPro" id="IPR003593">
    <property type="entry name" value="AAA+_ATPase"/>
</dbReference>
<dbReference type="PROSITE" id="PS50893">
    <property type="entry name" value="ABC_TRANSPORTER_2"/>
    <property type="match status" value="1"/>
</dbReference>
<dbReference type="InterPro" id="IPR050095">
    <property type="entry name" value="ECF_ABC_transporter_ATP-bd"/>
</dbReference>
<proteinExistence type="inferred from homology"/>
<evidence type="ECO:0000313" key="11">
    <source>
        <dbReference type="Proteomes" id="UP000177010"/>
    </source>
</evidence>
<evidence type="ECO:0000256" key="1">
    <source>
        <dbReference type="ARBA" id="ARBA00004202"/>
    </source>
</evidence>
<keyword evidence="4" id="KW-1003">Cell membrane</keyword>
<comment type="similarity">
    <text evidence="2">Belongs to the ABC transporter superfamily.</text>
</comment>
<dbReference type="EC" id="3.6.3.-" evidence="10"/>
<dbReference type="CDD" id="cd03225">
    <property type="entry name" value="ABC_cobalt_CbiO_domain1"/>
    <property type="match status" value="1"/>
</dbReference>
<evidence type="ECO:0000256" key="4">
    <source>
        <dbReference type="ARBA" id="ARBA00022475"/>
    </source>
</evidence>
<evidence type="ECO:0000256" key="2">
    <source>
        <dbReference type="ARBA" id="ARBA00005417"/>
    </source>
</evidence>
<comment type="caution">
    <text evidence="10">The sequence shown here is derived from an EMBL/GenBank/DDBJ whole genome shotgun (WGS) entry which is preliminary data.</text>
</comment>
<dbReference type="AlphaFoldDB" id="A0A1E7XEA8"/>
<dbReference type="InterPro" id="IPR017871">
    <property type="entry name" value="ABC_transporter-like_CS"/>
</dbReference>
<dbReference type="PANTHER" id="PTHR43553">
    <property type="entry name" value="HEAVY METAL TRANSPORTER"/>
    <property type="match status" value="1"/>
</dbReference>
<sequence>MDEDKRIILESLSVRYSGMETSQLKNININTPTGQIIGIVGNSHSGKSTLCRVLAGIIPKIISATISGTYTIAGRSPMDDWTAFNASTGVVLQNPAGQLSGLADTVADEMAFDLINQGASANVINKRVANVAAQMGLTDQLRQKPESLSGGQMQRLAIATAIITQPQILIMDDPTSEMDPVGRQQFFHWLTTVRDTTVFIVSSEIDDLCEVADSIWIMSEGELVAQGSPQDVFNHLLPEWEIPAPTIYQMAEKMNWRLTEDAFPVAAKELKEAFDAAN</sequence>
<protein>
    <submittedName>
        <fullName evidence="10">Energy-coupling factor transporter ATP-binding protein EcfA2</fullName>
        <ecNumber evidence="10">3.6.3.-</ecNumber>
    </submittedName>
</protein>
<gene>
    <name evidence="10" type="primary">ecfA2_2</name>
    <name evidence="10" type="ORF">LASUN_09980</name>
</gene>
<comment type="subcellular location">
    <subcellularLocation>
        <location evidence="1">Cell membrane</location>
        <topology evidence="1">Peripheral membrane protein</topology>
    </subcellularLocation>
</comment>
<dbReference type="SUPFAM" id="SSF52540">
    <property type="entry name" value="P-loop containing nucleoside triphosphate hydrolases"/>
    <property type="match status" value="1"/>
</dbReference>
<feature type="domain" description="ABC transporter" evidence="9">
    <location>
        <begin position="9"/>
        <end position="245"/>
    </location>
</feature>
<evidence type="ECO:0000256" key="3">
    <source>
        <dbReference type="ARBA" id="ARBA00022448"/>
    </source>
</evidence>
<dbReference type="GO" id="GO:0016887">
    <property type="term" value="F:ATP hydrolysis activity"/>
    <property type="evidence" value="ECO:0007669"/>
    <property type="project" value="InterPro"/>
</dbReference>
<name>A0A1E7XEA8_9LACO</name>
<dbReference type="Proteomes" id="UP000177010">
    <property type="component" value="Unassembled WGS sequence"/>
</dbReference>
<dbReference type="InterPro" id="IPR015856">
    <property type="entry name" value="ABC_transpr_CbiO/EcfA_su"/>
</dbReference>
<dbReference type="InterPro" id="IPR003439">
    <property type="entry name" value="ABC_transporter-like_ATP-bd"/>
</dbReference>
<dbReference type="Pfam" id="PF00005">
    <property type="entry name" value="ABC_tran"/>
    <property type="match status" value="1"/>
</dbReference>
<evidence type="ECO:0000259" key="9">
    <source>
        <dbReference type="PROSITE" id="PS50893"/>
    </source>
</evidence>
<reference evidence="10 11" key="1">
    <citation type="submission" date="2016-09" db="EMBL/GenBank/DDBJ databases">
        <title>Genome Sequence of Lactobacillus sunkii Strain CG01.</title>
        <authorList>
            <person name="Poehlein A."/>
            <person name="Gabris C."/>
            <person name="Bengelsdorf F.R."/>
            <person name="Duerre P."/>
            <person name="Daniel R."/>
        </authorList>
    </citation>
    <scope>NUCLEOTIDE SEQUENCE [LARGE SCALE GENOMIC DNA]</scope>
    <source>
        <strain evidence="10 11">CG_D</strain>
    </source>
</reference>
<keyword evidence="7" id="KW-1278">Translocase</keyword>
<dbReference type="GO" id="GO:0005524">
    <property type="term" value="F:ATP binding"/>
    <property type="evidence" value="ECO:0007669"/>
    <property type="project" value="UniProtKB-KW"/>
</dbReference>
<dbReference type="RefSeq" id="WP_070367612.1">
    <property type="nucleotide sequence ID" value="NZ_JAZHVW010000001.1"/>
</dbReference>
<keyword evidence="10" id="KW-0378">Hydrolase</keyword>
<keyword evidence="8" id="KW-0472">Membrane</keyword>
<evidence type="ECO:0000256" key="7">
    <source>
        <dbReference type="ARBA" id="ARBA00022967"/>
    </source>
</evidence>
<dbReference type="PROSITE" id="PS00211">
    <property type="entry name" value="ABC_TRANSPORTER_1"/>
    <property type="match status" value="1"/>
</dbReference>
<evidence type="ECO:0000256" key="5">
    <source>
        <dbReference type="ARBA" id="ARBA00022741"/>
    </source>
</evidence>
<keyword evidence="5" id="KW-0547">Nucleotide-binding</keyword>
<keyword evidence="3" id="KW-0813">Transport</keyword>
<organism evidence="10 11">
    <name type="scientific">Lentilactobacillus sunkii</name>
    <dbReference type="NCBI Taxonomy" id="481719"/>
    <lineage>
        <taxon>Bacteria</taxon>
        <taxon>Bacillati</taxon>
        <taxon>Bacillota</taxon>
        <taxon>Bacilli</taxon>
        <taxon>Lactobacillales</taxon>
        <taxon>Lactobacillaceae</taxon>
        <taxon>Lentilactobacillus</taxon>
    </lineage>
</organism>
<dbReference type="Gene3D" id="3.40.50.300">
    <property type="entry name" value="P-loop containing nucleotide triphosphate hydrolases"/>
    <property type="match status" value="1"/>
</dbReference>
<dbReference type="SMART" id="SM00382">
    <property type="entry name" value="AAA"/>
    <property type="match status" value="1"/>
</dbReference>
<dbReference type="GO" id="GO:0042626">
    <property type="term" value="F:ATPase-coupled transmembrane transporter activity"/>
    <property type="evidence" value="ECO:0007669"/>
    <property type="project" value="TreeGrafter"/>
</dbReference>